<evidence type="ECO:0000313" key="2">
    <source>
        <dbReference type="EMBL" id="KAK6746405.1"/>
    </source>
</evidence>
<comment type="caution">
    <text evidence="2">The sequence shown here is derived from an EMBL/GenBank/DDBJ whole genome shotgun (WGS) entry which is preliminary data.</text>
</comment>
<protein>
    <recommendedName>
        <fullName evidence="4">Secreted protein</fullName>
    </recommendedName>
</protein>
<organism evidence="2 3">
    <name type="scientific">Necator americanus</name>
    <name type="common">Human hookworm</name>
    <dbReference type="NCBI Taxonomy" id="51031"/>
    <lineage>
        <taxon>Eukaryota</taxon>
        <taxon>Metazoa</taxon>
        <taxon>Ecdysozoa</taxon>
        <taxon>Nematoda</taxon>
        <taxon>Chromadorea</taxon>
        <taxon>Rhabditida</taxon>
        <taxon>Rhabditina</taxon>
        <taxon>Rhabditomorpha</taxon>
        <taxon>Strongyloidea</taxon>
        <taxon>Ancylostomatidae</taxon>
        <taxon>Bunostominae</taxon>
        <taxon>Necator</taxon>
    </lineage>
</organism>
<evidence type="ECO:0008006" key="4">
    <source>
        <dbReference type="Google" id="ProtNLM"/>
    </source>
</evidence>
<proteinExistence type="predicted"/>
<evidence type="ECO:0000313" key="3">
    <source>
        <dbReference type="Proteomes" id="UP001303046"/>
    </source>
</evidence>
<reference evidence="2 3" key="1">
    <citation type="submission" date="2023-08" db="EMBL/GenBank/DDBJ databases">
        <title>A Necator americanus chromosomal reference genome.</title>
        <authorList>
            <person name="Ilik V."/>
            <person name="Petrzelkova K.J."/>
            <person name="Pardy F."/>
            <person name="Fuh T."/>
            <person name="Niatou-Singa F.S."/>
            <person name="Gouil Q."/>
            <person name="Baker L."/>
            <person name="Ritchie M.E."/>
            <person name="Jex A.R."/>
            <person name="Gazzola D."/>
            <person name="Li H."/>
            <person name="Toshio Fujiwara R."/>
            <person name="Zhan B."/>
            <person name="Aroian R.V."/>
            <person name="Pafco B."/>
            <person name="Schwarz E.M."/>
        </authorList>
    </citation>
    <scope>NUCLEOTIDE SEQUENCE [LARGE SCALE GENOMIC DNA]</scope>
    <source>
        <strain evidence="2 3">Aroian</strain>
        <tissue evidence="2">Whole animal</tissue>
    </source>
</reference>
<feature type="chain" id="PRO_5045673783" description="Secreted protein" evidence="1">
    <location>
        <begin position="24"/>
        <end position="97"/>
    </location>
</feature>
<evidence type="ECO:0000256" key="1">
    <source>
        <dbReference type="SAM" id="SignalP"/>
    </source>
</evidence>
<feature type="signal peptide" evidence="1">
    <location>
        <begin position="1"/>
        <end position="23"/>
    </location>
</feature>
<name>A0ABR1D7B4_NECAM</name>
<gene>
    <name evidence="2" type="primary">Necator_chrIII.g13251</name>
    <name evidence="2" type="ORF">RB195_012484</name>
</gene>
<keyword evidence="3" id="KW-1185">Reference proteome</keyword>
<sequence>MMQFFLDLFSLSWVLSVRPSTNSTPFDVFFFCEFTKCPITSAAEYMKLHSISSNFSFVVRVLFEGLCIGSQRLDRLYSRCCPPTRDICRSTSAAIRG</sequence>
<dbReference type="Proteomes" id="UP001303046">
    <property type="component" value="Unassembled WGS sequence"/>
</dbReference>
<accession>A0ABR1D7B4</accession>
<dbReference type="EMBL" id="JAVFWL010000003">
    <property type="protein sequence ID" value="KAK6746405.1"/>
    <property type="molecule type" value="Genomic_DNA"/>
</dbReference>
<keyword evidence="1" id="KW-0732">Signal</keyword>